<comment type="caution">
    <text evidence="2">The sequence shown here is derived from an EMBL/GenBank/DDBJ whole genome shotgun (WGS) entry which is preliminary data.</text>
</comment>
<reference evidence="2 4" key="1">
    <citation type="submission" date="2023-07" db="EMBL/GenBank/DDBJ databases">
        <title>Sorghum-associated microbial communities from plants grown in Nebraska, USA.</title>
        <authorList>
            <person name="Schachtman D."/>
        </authorList>
    </citation>
    <scope>NUCLEOTIDE SEQUENCE</scope>
    <source>
        <strain evidence="2">DS1006</strain>
        <strain evidence="3 4">DS1016</strain>
    </source>
</reference>
<dbReference type="AlphaFoldDB" id="A0AAW8DKX4"/>
<dbReference type="Proteomes" id="UP001242995">
    <property type="component" value="Unassembled WGS sequence"/>
</dbReference>
<sequence>MPGDPSTRTSHARRPAATAESEAWRDYPLAEIDELIAELKIKVARFTFFRSIQFGDENSEPGNGAAFESMMDALEDISAAALGIELASHQEFLRIRPVTRP</sequence>
<evidence type="ECO:0000256" key="1">
    <source>
        <dbReference type="SAM" id="MobiDB-lite"/>
    </source>
</evidence>
<accession>A0AAW8DKX4</accession>
<evidence type="ECO:0000313" key="2">
    <source>
        <dbReference type="EMBL" id="MDP9906565.1"/>
    </source>
</evidence>
<dbReference type="EMBL" id="JAUSTF010000006">
    <property type="protein sequence ID" value="MDQ0181377.1"/>
    <property type="molecule type" value="Genomic_DNA"/>
</dbReference>
<evidence type="ECO:0000313" key="3">
    <source>
        <dbReference type="EMBL" id="MDQ0181377.1"/>
    </source>
</evidence>
<evidence type="ECO:0000313" key="5">
    <source>
        <dbReference type="Proteomes" id="UP001242995"/>
    </source>
</evidence>
<feature type="region of interest" description="Disordered" evidence="1">
    <location>
        <begin position="1"/>
        <end position="20"/>
    </location>
</feature>
<organism evidence="2 5">
    <name type="scientific">Arthrobacter bambusae</name>
    <dbReference type="NCBI Taxonomy" id="1338426"/>
    <lineage>
        <taxon>Bacteria</taxon>
        <taxon>Bacillati</taxon>
        <taxon>Actinomycetota</taxon>
        <taxon>Actinomycetes</taxon>
        <taxon>Micrococcales</taxon>
        <taxon>Micrococcaceae</taxon>
        <taxon>Arthrobacter</taxon>
    </lineage>
</organism>
<protein>
    <submittedName>
        <fullName evidence="2">Uncharacterized protein</fullName>
    </submittedName>
</protein>
<proteinExistence type="predicted"/>
<dbReference type="RefSeq" id="WP_284989591.1">
    <property type="nucleotide sequence ID" value="NZ_JAUSRG010000012.1"/>
</dbReference>
<name>A0AAW8DKX4_9MICC</name>
<evidence type="ECO:0000313" key="4">
    <source>
        <dbReference type="Proteomes" id="UP001230951"/>
    </source>
</evidence>
<gene>
    <name evidence="2" type="ORF">J2S90_003549</name>
    <name evidence="3" type="ORF">J2S93_002815</name>
</gene>
<dbReference type="EMBL" id="JAUSRG010000012">
    <property type="protein sequence ID" value="MDP9906565.1"/>
    <property type="molecule type" value="Genomic_DNA"/>
</dbReference>
<keyword evidence="4" id="KW-1185">Reference proteome</keyword>
<dbReference type="Proteomes" id="UP001230951">
    <property type="component" value="Unassembled WGS sequence"/>
</dbReference>